<dbReference type="SUPFAM" id="SSF50494">
    <property type="entry name" value="Trypsin-like serine proteases"/>
    <property type="match status" value="1"/>
</dbReference>
<keyword evidence="6" id="KW-1185">Reference proteome</keyword>
<dbReference type="PANTHER" id="PTHR24264:SF54">
    <property type="entry name" value="PEPTIDASE S1 DOMAIN-CONTAINING PROTEIN"/>
    <property type="match status" value="1"/>
</dbReference>
<protein>
    <submittedName>
        <fullName evidence="5">Oidioi.mRNA.OKI2018_I69.chr2.g4776.t1.cds</fullName>
    </submittedName>
</protein>
<accession>A0ABN7SY01</accession>
<keyword evidence="3" id="KW-0720">Serine protease</keyword>
<feature type="domain" description="Peptidase S1" evidence="4">
    <location>
        <begin position="136"/>
        <end position="382"/>
    </location>
</feature>
<name>A0ABN7SY01_OIKDI</name>
<dbReference type="PRINTS" id="PR00722">
    <property type="entry name" value="CHYMOTRYPSIN"/>
</dbReference>
<evidence type="ECO:0000313" key="5">
    <source>
        <dbReference type="EMBL" id="CAG5110366.1"/>
    </source>
</evidence>
<dbReference type="Gene3D" id="2.40.10.10">
    <property type="entry name" value="Trypsin-like serine proteases"/>
    <property type="match status" value="1"/>
</dbReference>
<dbReference type="PANTHER" id="PTHR24264">
    <property type="entry name" value="TRYPSIN-RELATED"/>
    <property type="match status" value="1"/>
</dbReference>
<dbReference type="InterPro" id="IPR001254">
    <property type="entry name" value="Trypsin_dom"/>
</dbReference>
<dbReference type="InterPro" id="IPR009003">
    <property type="entry name" value="Peptidase_S1_PA"/>
</dbReference>
<evidence type="ECO:0000256" key="2">
    <source>
        <dbReference type="ARBA" id="ARBA00022801"/>
    </source>
</evidence>
<evidence type="ECO:0000256" key="1">
    <source>
        <dbReference type="ARBA" id="ARBA00022670"/>
    </source>
</evidence>
<dbReference type="Proteomes" id="UP001158576">
    <property type="component" value="Chromosome 2"/>
</dbReference>
<gene>
    <name evidence="5" type="ORF">OKIOD_LOCUS13541</name>
</gene>
<dbReference type="CDD" id="cd00190">
    <property type="entry name" value="Tryp_SPc"/>
    <property type="match status" value="1"/>
</dbReference>
<reference evidence="5 6" key="1">
    <citation type="submission" date="2021-04" db="EMBL/GenBank/DDBJ databases">
        <authorList>
            <person name="Bliznina A."/>
        </authorList>
    </citation>
    <scope>NUCLEOTIDE SEQUENCE [LARGE SCALE GENOMIC DNA]</scope>
</reference>
<dbReference type="Pfam" id="PF00089">
    <property type="entry name" value="Trypsin"/>
    <property type="match status" value="1"/>
</dbReference>
<evidence type="ECO:0000313" key="6">
    <source>
        <dbReference type="Proteomes" id="UP001158576"/>
    </source>
</evidence>
<organism evidence="5 6">
    <name type="scientific">Oikopleura dioica</name>
    <name type="common">Tunicate</name>
    <dbReference type="NCBI Taxonomy" id="34765"/>
    <lineage>
        <taxon>Eukaryota</taxon>
        <taxon>Metazoa</taxon>
        <taxon>Chordata</taxon>
        <taxon>Tunicata</taxon>
        <taxon>Appendicularia</taxon>
        <taxon>Copelata</taxon>
        <taxon>Oikopleuridae</taxon>
        <taxon>Oikopleura</taxon>
    </lineage>
</organism>
<dbReference type="InterPro" id="IPR001314">
    <property type="entry name" value="Peptidase_S1A"/>
</dbReference>
<keyword evidence="2" id="KW-0378">Hydrolase</keyword>
<proteinExistence type="predicted"/>
<dbReference type="InterPro" id="IPR050127">
    <property type="entry name" value="Serine_Proteases_S1"/>
</dbReference>
<dbReference type="EMBL" id="OU015567">
    <property type="protein sequence ID" value="CAG5110366.1"/>
    <property type="molecule type" value="Genomic_DNA"/>
</dbReference>
<dbReference type="SMART" id="SM00020">
    <property type="entry name" value="Tryp_SPc"/>
    <property type="match status" value="1"/>
</dbReference>
<dbReference type="InterPro" id="IPR043504">
    <property type="entry name" value="Peptidase_S1_PA_chymotrypsin"/>
</dbReference>
<evidence type="ECO:0000259" key="4">
    <source>
        <dbReference type="PROSITE" id="PS50240"/>
    </source>
</evidence>
<dbReference type="PROSITE" id="PS50240">
    <property type="entry name" value="TRYPSIN_DOM"/>
    <property type="match status" value="1"/>
</dbReference>
<keyword evidence="1" id="KW-0645">Protease</keyword>
<evidence type="ECO:0000256" key="3">
    <source>
        <dbReference type="ARBA" id="ARBA00022825"/>
    </source>
</evidence>
<sequence length="382" mass="43276">MPPTTKTTTISYRQSLSSCHLDSKSCGQISLISCVCVGKRTGPGCNFKDPKDQFSHQRAALTFIVNGRIARTTFEMCPDPYHRKRRSIDYDNFYGYDSEEEQPSDDYMDQHYDELEKEYDAYTAEENARRNSSEYMVAGYRRVHHGEEGFLPFFVSIRYSKSSRIHFCGGAMYDENTVITAALCFADRGTIASKFRVTMGHKQRKWRYARREDGFQEFRIKEIIMHKRFQRIDFLNDIAIVKLSKSAKFTEFVRPICLLPDCYELPPGTTAIVGGWGENEGHEATQVLNFATAHVYESRECTRFAGADYLRRDGSQLCIGYKEGGIDTCHGDSGGPAIVNIDGKWTLIGVVSYGVSCGQLNKPGVFTNIIHRSVSGFLKANL</sequence>